<dbReference type="RefSeq" id="WP_018442631.1">
    <property type="nucleotide sequence ID" value="NZ_KB890188.1"/>
</dbReference>
<dbReference type="InterPro" id="IPR005761">
    <property type="entry name" value="UDP-N-AcMur-Glu-dNH2Pim_ligase"/>
</dbReference>
<dbReference type="InterPro" id="IPR036565">
    <property type="entry name" value="Mur-like_cat_sf"/>
</dbReference>
<dbReference type="UniPathway" id="UPA00219"/>
<comment type="catalytic activity">
    <reaction evidence="2">
        <text>UDP-N-acetyl-alpha-D-muramoyl-L-alanyl-D-glutamate + meso-2,6-diaminopimelate + ATP = UDP-N-acetyl-alpha-D-muramoyl-L-alanyl-gamma-D-glutamyl-meso-2,6-diaminopimelate + ADP + phosphate + H(+)</text>
        <dbReference type="Rhea" id="RHEA:23676"/>
        <dbReference type="ChEBI" id="CHEBI:15378"/>
        <dbReference type="ChEBI" id="CHEBI:30616"/>
        <dbReference type="ChEBI" id="CHEBI:43474"/>
        <dbReference type="ChEBI" id="CHEBI:57791"/>
        <dbReference type="ChEBI" id="CHEBI:83900"/>
        <dbReference type="ChEBI" id="CHEBI:83905"/>
        <dbReference type="ChEBI" id="CHEBI:456216"/>
        <dbReference type="EC" id="6.3.2.13"/>
    </reaction>
</comment>
<comment type="caution">
    <text evidence="2">Lacks conserved residue(s) required for the propagation of feature annotation.</text>
</comment>
<feature type="domain" description="Mur ligase C-terminal" evidence="4">
    <location>
        <begin position="345"/>
        <end position="477"/>
    </location>
</feature>
<dbReference type="EMBL" id="PNYC01000030">
    <property type="protein sequence ID" value="PMS30488.1"/>
    <property type="molecule type" value="Genomic_DNA"/>
</dbReference>
<evidence type="ECO:0000259" key="5">
    <source>
        <dbReference type="Pfam" id="PF08245"/>
    </source>
</evidence>
<dbReference type="GO" id="GO:0051301">
    <property type="term" value="P:cell division"/>
    <property type="evidence" value="ECO:0007669"/>
    <property type="project" value="UniProtKB-KW"/>
</dbReference>
<feature type="binding site" evidence="2">
    <location>
        <position position="479"/>
    </location>
    <ligand>
        <name>meso-2,6-diaminopimelate</name>
        <dbReference type="ChEBI" id="CHEBI:57791"/>
    </ligand>
</feature>
<keyword evidence="2 3" id="KW-0573">Peptidoglycan synthesis</keyword>
<feature type="binding site" evidence="2">
    <location>
        <begin position="112"/>
        <end position="118"/>
    </location>
    <ligand>
        <name>ATP</name>
        <dbReference type="ChEBI" id="CHEBI:30616"/>
    </ligand>
</feature>
<comment type="subcellular location">
    <subcellularLocation>
        <location evidence="2 3">Cytoplasm</location>
    </subcellularLocation>
</comment>
<evidence type="ECO:0000259" key="4">
    <source>
        <dbReference type="Pfam" id="PF02875"/>
    </source>
</evidence>
<protein>
    <recommendedName>
        <fullName evidence="2">UDP-N-acetylmuramoyl-L-alanyl-D-glutamate--2,6-diaminopimelate ligase</fullName>
        <ecNumber evidence="2">6.3.2.13</ecNumber>
    </recommendedName>
    <alternativeName>
        <fullName evidence="2">Meso-A2pm-adding enzyme</fullName>
    </alternativeName>
    <alternativeName>
        <fullName evidence="2">Meso-diaminopimelate-adding enzyme</fullName>
    </alternativeName>
    <alternativeName>
        <fullName evidence="2">UDP-MurNAc-L-Ala-D-Glu:meso-diaminopimelate ligase</fullName>
    </alternativeName>
    <alternativeName>
        <fullName evidence="2">UDP-MurNAc-tripeptide synthetase</fullName>
    </alternativeName>
    <alternativeName>
        <fullName evidence="2">UDP-N-acetylmuramyl-tripeptide synthetase</fullName>
    </alternativeName>
</protein>
<evidence type="ECO:0000313" key="7">
    <source>
        <dbReference type="Proteomes" id="UP000235777"/>
    </source>
</evidence>
<dbReference type="NCBIfam" id="NF001126">
    <property type="entry name" value="PRK00139.1-4"/>
    <property type="match status" value="1"/>
</dbReference>
<feature type="short sequence motif" description="Meso-diaminopimelate recognition motif" evidence="2">
    <location>
        <begin position="424"/>
        <end position="427"/>
    </location>
</feature>
<keyword evidence="2" id="KW-0963">Cytoplasm</keyword>
<dbReference type="SUPFAM" id="SSF53623">
    <property type="entry name" value="MurD-like peptide ligases, catalytic domain"/>
    <property type="match status" value="1"/>
</dbReference>
<dbReference type="SUPFAM" id="SSF63418">
    <property type="entry name" value="MurE/MurF N-terminal domain"/>
    <property type="match status" value="1"/>
</dbReference>
<feature type="binding site" evidence="2">
    <location>
        <begin position="424"/>
        <end position="427"/>
    </location>
    <ligand>
        <name>meso-2,6-diaminopimelate</name>
        <dbReference type="ChEBI" id="CHEBI:57791"/>
    </ligand>
</feature>
<dbReference type="STRING" id="863227.GCA_000373005_04033"/>
<feature type="binding site" evidence="2">
    <location>
        <position position="30"/>
    </location>
    <ligand>
        <name>UDP-N-acetyl-alpha-D-muramoyl-L-alanyl-D-glutamate</name>
        <dbReference type="ChEBI" id="CHEBI:83900"/>
    </ligand>
</feature>
<feature type="binding site" evidence="2">
    <location>
        <position position="187"/>
    </location>
    <ligand>
        <name>UDP-N-acetyl-alpha-D-muramoyl-L-alanyl-D-glutamate</name>
        <dbReference type="ChEBI" id="CHEBI:83900"/>
    </ligand>
</feature>
<dbReference type="GO" id="GO:0008765">
    <property type="term" value="F:UDP-N-acetylmuramoylalanyl-D-glutamate-2,6-diaminopimelate ligase activity"/>
    <property type="evidence" value="ECO:0007669"/>
    <property type="project" value="UniProtKB-UniRule"/>
</dbReference>
<name>A0A2N7WM40_9BURK</name>
<dbReference type="GO" id="GO:0008360">
    <property type="term" value="P:regulation of cell shape"/>
    <property type="evidence" value="ECO:0007669"/>
    <property type="project" value="UniProtKB-KW"/>
</dbReference>
<dbReference type="Gene3D" id="3.90.190.20">
    <property type="entry name" value="Mur ligase, C-terminal domain"/>
    <property type="match status" value="1"/>
</dbReference>
<comment type="pathway">
    <text evidence="2 3">Cell wall biogenesis; peptidoglycan biosynthesis.</text>
</comment>
<dbReference type="EC" id="6.3.2.13" evidence="2"/>
<dbReference type="InterPro" id="IPR035911">
    <property type="entry name" value="MurE/MurF_N"/>
</dbReference>
<keyword evidence="2 3" id="KW-0131">Cell cycle</keyword>
<dbReference type="GO" id="GO:0000287">
    <property type="term" value="F:magnesium ion binding"/>
    <property type="evidence" value="ECO:0007669"/>
    <property type="project" value="UniProtKB-UniRule"/>
</dbReference>
<feature type="binding site" evidence="2">
    <location>
        <position position="181"/>
    </location>
    <ligand>
        <name>UDP-N-acetyl-alpha-D-muramoyl-L-alanyl-D-glutamate</name>
        <dbReference type="ChEBI" id="CHEBI:83900"/>
    </ligand>
</feature>
<dbReference type="Gene3D" id="3.40.1390.10">
    <property type="entry name" value="MurE/MurF, N-terminal domain"/>
    <property type="match status" value="1"/>
</dbReference>
<dbReference type="GO" id="GO:0005737">
    <property type="term" value="C:cytoplasm"/>
    <property type="evidence" value="ECO:0007669"/>
    <property type="project" value="UniProtKB-SubCell"/>
</dbReference>
<keyword evidence="2 6" id="KW-0436">Ligase</keyword>
<reference evidence="6 7" key="1">
    <citation type="submission" date="2018-01" db="EMBL/GenBank/DDBJ databases">
        <title>Whole genome analyses suggest that Burkholderia sensu lato contains two further novel genera in the rhizoxinica-symbiotica group Mycetohabitans gen. nov., and Trinickia gen. nov.: implications for the evolution of diazotrophy and nodulation in the Burkholderiaceae.</title>
        <authorList>
            <person name="Estrada-de los Santos P."/>
            <person name="Palmer M."/>
            <person name="Chavez-Ramirez B."/>
            <person name="Beukes C."/>
            <person name="Steenkamp E.T."/>
            <person name="Hirsch A.M."/>
            <person name="Manyaka P."/>
            <person name="Maluk M."/>
            <person name="Lafos M."/>
            <person name="Crook M."/>
            <person name="Gross E."/>
            <person name="Simon M.F."/>
            <person name="Bueno dos Reis Junior F."/>
            <person name="Poole P.S."/>
            <person name="Venter S.N."/>
            <person name="James E.K."/>
        </authorList>
    </citation>
    <scope>NUCLEOTIDE SEQUENCE [LARGE SCALE GENOMIC DNA]</scope>
    <source>
        <strain evidence="6 7">JPY 581</strain>
    </source>
</reference>
<evidence type="ECO:0000256" key="3">
    <source>
        <dbReference type="RuleBase" id="RU004135"/>
    </source>
</evidence>
<keyword evidence="2" id="KW-0460">Magnesium</keyword>
<dbReference type="InterPro" id="IPR013221">
    <property type="entry name" value="Mur_ligase_cen"/>
</dbReference>
<dbReference type="Pfam" id="PF08245">
    <property type="entry name" value="Mur_ligase_M"/>
    <property type="match status" value="1"/>
</dbReference>
<feature type="binding site" evidence="2">
    <location>
        <position position="400"/>
    </location>
    <ligand>
        <name>meso-2,6-diaminopimelate</name>
        <dbReference type="ChEBI" id="CHEBI:57791"/>
    </ligand>
</feature>
<keyword evidence="2" id="KW-0547">Nucleotide-binding</keyword>
<dbReference type="PANTHER" id="PTHR23135">
    <property type="entry name" value="MUR LIGASE FAMILY MEMBER"/>
    <property type="match status" value="1"/>
</dbReference>
<dbReference type="Pfam" id="PF02875">
    <property type="entry name" value="Mur_ligase_C"/>
    <property type="match status" value="1"/>
</dbReference>
<dbReference type="NCBIfam" id="TIGR01085">
    <property type="entry name" value="murE"/>
    <property type="match status" value="1"/>
</dbReference>
<dbReference type="GO" id="GO:0005524">
    <property type="term" value="F:ATP binding"/>
    <property type="evidence" value="ECO:0007669"/>
    <property type="project" value="UniProtKB-UniRule"/>
</dbReference>
<sequence length="513" mass="54123">MRAPAERQIADALGWLRAHVAPGSHLHSDTRTLAAGDAFLAYAVEGADNRAHIARAFESGAAAALYQPEGFTGNVDATRMLAVPALNEWAGEIASRWYGSPSERLLTVGVTGTNGKTSCSHWIAAALTALDTPCALIGTLGSGMPGHLVQTGFTTPDAPQLQRSLAELLAGGARAVAMEVSSHALHQGRVNGTAFDIAVFTNLTQDHLDYHRTFEAYEAAKARLFDWPTLRAAIVNRDDAAGRRLIARTQGRVRTIAYGIGADSAEKALDAPGADARLIATNVRATAAGTAFHLSSDWGDTDVEVGTLGAFNVSNLLAVLGALLAADVPLADALVRLAKLEPVNGRMQRLGGRLASDEPLIVVDYAHTPDALEKTLEALRPIAEARGGKLVCMFGCGGDRDATKRPLMGAIAERLADVVVVTSDNPRSEKPQSIMEQIVAGMRDASRARAIEDRANAILQTVRGAAREDVVVLAGKGHEATQEIMGKKRAFSDQDHARLALAARATHTRGGGE</sequence>
<comment type="caution">
    <text evidence="6">The sequence shown here is derived from an EMBL/GenBank/DDBJ whole genome shotgun (WGS) entry which is preliminary data.</text>
</comment>
<dbReference type="GO" id="GO:0071555">
    <property type="term" value="P:cell wall organization"/>
    <property type="evidence" value="ECO:0007669"/>
    <property type="project" value="UniProtKB-KW"/>
</dbReference>
<dbReference type="GO" id="GO:0009252">
    <property type="term" value="P:peptidoglycan biosynthetic process"/>
    <property type="evidence" value="ECO:0007669"/>
    <property type="project" value="UniProtKB-UniRule"/>
</dbReference>
<gene>
    <name evidence="2" type="primary">murE</name>
    <name evidence="6" type="ORF">C0Z20_29725</name>
</gene>
<keyword evidence="7" id="KW-1185">Reference proteome</keyword>
<dbReference type="PANTHER" id="PTHR23135:SF4">
    <property type="entry name" value="UDP-N-ACETYLMURAMOYL-L-ALANYL-D-GLUTAMATE--2,6-DIAMINOPIMELATE LIGASE MURE HOMOLOG, CHLOROPLASTIC"/>
    <property type="match status" value="1"/>
</dbReference>
<feature type="modified residue" description="N6-carboxylysine" evidence="2">
    <location>
        <position position="221"/>
    </location>
</feature>
<comment type="similarity">
    <text evidence="1 2">Belongs to the MurCDEF family. MurE subfamily.</text>
</comment>
<comment type="cofactor">
    <cofactor evidence="2">
        <name>Mg(2+)</name>
        <dbReference type="ChEBI" id="CHEBI:18420"/>
    </cofactor>
</comment>
<comment type="function">
    <text evidence="2">Catalyzes the addition of meso-diaminopimelic acid to the nucleotide precursor UDP-N-acetylmuramoyl-L-alanyl-D-glutamate (UMAG) in the biosynthesis of bacterial cell-wall peptidoglycan.</text>
</comment>
<organism evidence="6 7">
    <name type="scientific">Trinickia symbiotica</name>
    <dbReference type="NCBI Taxonomy" id="863227"/>
    <lineage>
        <taxon>Bacteria</taxon>
        <taxon>Pseudomonadati</taxon>
        <taxon>Pseudomonadota</taxon>
        <taxon>Betaproteobacteria</taxon>
        <taxon>Burkholderiales</taxon>
        <taxon>Burkholderiaceae</taxon>
        <taxon>Trinickia</taxon>
    </lineage>
</organism>
<feature type="binding site" evidence="2">
    <location>
        <position position="475"/>
    </location>
    <ligand>
        <name>meso-2,6-diaminopimelate</name>
        <dbReference type="ChEBI" id="CHEBI:57791"/>
    </ligand>
</feature>
<dbReference type="OrthoDB" id="9800958at2"/>
<dbReference type="Proteomes" id="UP000235777">
    <property type="component" value="Unassembled WGS sequence"/>
</dbReference>
<dbReference type="InterPro" id="IPR004101">
    <property type="entry name" value="Mur_ligase_C"/>
</dbReference>
<dbReference type="Gene3D" id="3.40.1190.10">
    <property type="entry name" value="Mur-like, catalytic domain"/>
    <property type="match status" value="1"/>
</dbReference>
<dbReference type="SUPFAM" id="SSF53244">
    <property type="entry name" value="MurD-like peptide ligases, peptide-binding domain"/>
    <property type="match status" value="1"/>
</dbReference>
<proteinExistence type="inferred from homology"/>
<evidence type="ECO:0000313" key="6">
    <source>
        <dbReference type="EMBL" id="PMS30488.1"/>
    </source>
</evidence>
<comment type="PTM">
    <text evidence="2">Carboxylation is probably crucial for Mg(2+) binding and, consequently, for the gamma-phosphate positioning of ATP.</text>
</comment>
<feature type="domain" description="Mur ligase central" evidence="5">
    <location>
        <begin position="110"/>
        <end position="322"/>
    </location>
</feature>
<feature type="binding site" evidence="2">
    <location>
        <position position="189"/>
    </location>
    <ligand>
        <name>UDP-N-acetyl-alpha-D-muramoyl-L-alanyl-D-glutamate</name>
        <dbReference type="ChEBI" id="CHEBI:83900"/>
    </ligand>
</feature>
<keyword evidence="2 3" id="KW-0133">Cell shape</keyword>
<dbReference type="AlphaFoldDB" id="A0A2N7WM40"/>
<dbReference type="InterPro" id="IPR036615">
    <property type="entry name" value="Mur_ligase_C_dom_sf"/>
</dbReference>
<accession>A0A2N7WM40</accession>
<evidence type="ECO:0000256" key="2">
    <source>
        <dbReference type="HAMAP-Rule" id="MF_00208"/>
    </source>
</evidence>
<evidence type="ECO:0000256" key="1">
    <source>
        <dbReference type="ARBA" id="ARBA00005898"/>
    </source>
</evidence>
<dbReference type="HAMAP" id="MF_00208">
    <property type="entry name" value="MurE"/>
    <property type="match status" value="1"/>
</dbReference>
<keyword evidence="2" id="KW-0067">ATP-binding</keyword>
<keyword evidence="2 3" id="KW-0961">Cell wall biogenesis/degradation</keyword>
<keyword evidence="2 3" id="KW-0132">Cell division</keyword>
<feature type="binding site" evidence="2">
    <location>
        <begin position="154"/>
        <end position="155"/>
    </location>
    <ligand>
        <name>UDP-N-acetyl-alpha-D-muramoyl-L-alanyl-D-glutamate</name>
        <dbReference type="ChEBI" id="CHEBI:83900"/>
    </ligand>
</feature>